<comment type="caution">
    <text evidence="2">The sequence shown here is derived from an EMBL/GenBank/DDBJ whole genome shotgun (WGS) entry which is preliminary data.</text>
</comment>
<keyword evidence="1" id="KW-1133">Transmembrane helix</keyword>
<dbReference type="InterPro" id="IPR012902">
    <property type="entry name" value="N_methyl_site"/>
</dbReference>
<evidence type="ECO:0000256" key="1">
    <source>
        <dbReference type="SAM" id="Phobius"/>
    </source>
</evidence>
<protein>
    <recommendedName>
        <fullName evidence="4">Prepilin-type N-terminal cleavage/methylation domain-containing protein</fullName>
    </recommendedName>
</protein>
<feature type="transmembrane region" description="Helical" evidence="1">
    <location>
        <begin position="12"/>
        <end position="36"/>
    </location>
</feature>
<dbReference type="STRING" id="1802202.A2730_00620"/>
<sequence length="174" mass="19576">MNSFIHNSKKNGFTMIELIITIAILSFGIIGVYTAFNPIASLTYTIALRFNAAYLAQEGLEIVRNLRDNNFIEEVEWSEGLLICEIGCQADYKTGTSVQTPENALKAYDDNTFLSLNQDGFYGYDAGGTVTKFKRKITIHRVSGDVLKASVVVTWNYNGVPYSFDAAEYLYNWY</sequence>
<dbReference type="EMBL" id="MHOO01000011">
    <property type="protein sequence ID" value="OGZ63779.1"/>
    <property type="molecule type" value="Genomic_DNA"/>
</dbReference>
<dbReference type="Pfam" id="PF07963">
    <property type="entry name" value="N_methyl"/>
    <property type="match status" value="1"/>
</dbReference>
<accession>A0A1G2HN10</accession>
<reference evidence="2 3" key="1">
    <citation type="journal article" date="2016" name="Nat. Commun.">
        <title>Thousands of microbial genomes shed light on interconnected biogeochemical processes in an aquifer system.</title>
        <authorList>
            <person name="Anantharaman K."/>
            <person name="Brown C.T."/>
            <person name="Hug L.A."/>
            <person name="Sharon I."/>
            <person name="Castelle C.J."/>
            <person name="Probst A.J."/>
            <person name="Thomas B.C."/>
            <person name="Singh A."/>
            <person name="Wilkins M.J."/>
            <person name="Karaoz U."/>
            <person name="Brodie E.L."/>
            <person name="Williams K.H."/>
            <person name="Hubbard S.S."/>
            <person name="Banfield J.F."/>
        </authorList>
    </citation>
    <scope>NUCLEOTIDE SEQUENCE [LARGE SCALE GENOMIC DNA]</scope>
</reference>
<evidence type="ECO:0000313" key="2">
    <source>
        <dbReference type="EMBL" id="OGZ63779.1"/>
    </source>
</evidence>
<dbReference type="NCBIfam" id="TIGR02532">
    <property type="entry name" value="IV_pilin_GFxxxE"/>
    <property type="match status" value="1"/>
</dbReference>
<dbReference type="Proteomes" id="UP000176855">
    <property type="component" value="Unassembled WGS sequence"/>
</dbReference>
<keyword evidence="1" id="KW-0472">Membrane</keyword>
<name>A0A1G2HN10_9BACT</name>
<dbReference type="AlphaFoldDB" id="A0A1G2HN10"/>
<gene>
    <name evidence="2" type="ORF">A2730_00620</name>
</gene>
<evidence type="ECO:0000313" key="3">
    <source>
        <dbReference type="Proteomes" id="UP000176855"/>
    </source>
</evidence>
<evidence type="ECO:0008006" key="4">
    <source>
        <dbReference type="Google" id="ProtNLM"/>
    </source>
</evidence>
<proteinExistence type="predicted"/>
<keyword evidence="1" id="KW-0812">Transmembrane</keyword>
<organism evidence="2 3">
    <name type="scientific">Candidatus Staskawiczbacteria bacterium RIFCSPHIGHO2_01_FULL_39_25</name>
    <dbReference type="NCBI Taxonomy" id="1802202"/>
    <lineage>
        <taxon>Bacteria</taxon>
        <taxon>Candidatus Staskawicziibacteriota</taxon>
    </lineage>
</organism>